<dbReference type="Pfam" id="PF00580">
    <property type="entry name" value="UvrD-helicase"/>
    <property type="match status" value="1"/>
</dbReference>
<dbReference type="AlphaFoldDB" id="A0A9X1YAZ5"/>
<dbReference type="Proteomes" id="UP001139516">
    <property type="component" value="Unassembled WGS sequence"/>
</dbReference>
<dbReference type="SUPFAM" id="SSF52540">
    <property type="entry name" value="P-loop containing nucleoside triphosphate hydrolases"/>
    <property type="match status" value="1"/>
</dbReference>
<dbReference type="InterPro" id="IPR014016">
    <property type="entry name" value="UvrD-like_ATP-bd"/>
</dbReference>
<keyword evidence="2 6" id="KW-0378">Hydrolase</keyword>
<dbReference type="GO" id="GO:0016787">
    <property type="term" value="F:hydrolase activity"/>
    <property type="evidence" value="ECO:0007669"/>
    <property type="project" value="UniProtKB-UniRule"/>
</dbReference>
<evidence type="ECO:0000259" key="7">
    <source>
        <dbReference type="PROSITE" id="PS51198"/>
    </source>
</evidence>
<keyword evidence="9" id="KW-1185">Reference proteome</keyword>
<organism evidence="8 9">
    <name type="scientific">Roseomonas acroporae</name>
    <dbReference type="NCBI Taxonomy" id="2937791"/>
    <lineage>
        <taxon>Bacteria</taxon>
        <taxon>Pseudomonadati</taxon>
        <taxon>Pseudomonadota</taxon>
        <taxon>Alphaproteobacteria</taxon>
        <taxon>Acetobacterales</taxon>
        <taxon>Roseomonadaceae</taxon>
        <taxon>Roseomonas</taxon>
    </lineage>
</organism>
<evidence type="ECO:0000256" key="4">
    <source>
        <dbReference type="ARBA" id="ARBA00022840"/>
    </source>
</evidence>
<evidence type="ECO:0000256" key="3">
    <source>
        <dbReference type="ARBA" id="ARBA00022806"/>
    </source>
</evidence>
<dbReference type="GO" id="GO:0000725">
    <property type="term" value="P:recombinational repair"/>
    <property type="evidence" value="ECO:0007669"/>
    <property type="project" value="TreeGrafter"/>
</dbReference>
<evidence type="ECO:0000313" key="8">
    <source>
        <dbReference type="EMBL" id="MCK8786786.1"/>
    </source>
</evidence>
<dbReference type="PANTHER" id="PTHR11070">
    <property type="entry name" value="UVRD / RECB / PCRA DNA HELICASE FAMILY MEMBER"/>
    <property type="match status" value="1"/>
</dbReference>
<feature type="domain" description="UvrD-like helicase ATP-binding" evidence="7">
    <location>
        <begin position="231"/>
        <end position="556"/>
    </location>
</feature>
<dbReference type="Gene3D" id="3.40.50.300">
    <property type="entry name" value="P-loop containing nucleotide triphosphate hydrolases"/>
    <property type="match status" value="3"/>
</dbReference>
<keyword evidence="1 6" id="KW-0547">Nucleotide-binding</keyword>
<feature type="binding site" evidence="6">
    <location>
        <begin position="252"/>
        <end position="259"/>
    </location>
    <ligand>
        <name>ATP</name>
        <dbReference type="ChEBI" id="CHEBI:30616"/>
    </ligand>
</feature>
<gene>
    <name evidence="8" type="ORF">M0638_20655</name>
</gene>
<dbReference type="GO" id="GO:0003677">
    <property type="term" value="F:DNA binding"/>
    <property type="evidence" value="ECO:0007669"/>
    <property type="project" value="InterPro"/>
</dbReference>
<dbReference type="InterPro" id="IPR000212">
    <property type="entry name" value="DNA_helicase_UvrD/REP"/>
</dbReference>
<protein>
    <recommendedName>
        <fullName evidence="5">DNA 3'-5' helicase II</fullName>
    </recommendedName>
</protein>
<dbReference type="RefSeq" id="WP_248668899.1">
    <property type="nucleotide sequence ID" value="NZ_JALPRX010000095.1"/>
</dbReference>
<keyword evidence="3 6" id="KW-0347">Helicase</keyword>
<dbReference type="EMBL" id="JALPRX010000095">
    <property type="protein sequence ID" value="MCK8786786.1"/>
    <property type="molecule type" value="Genomic_DNA"/>
</dbReference>
<dbReference type="GO" id="GO:0033202">
    <property type="term" value="C:DNA helicase complex"/>
    <property type="evidence" value="ECO:0007669"/>
    <property type="project" value="TreeGrafter"/>
</dbReference>
<name>A0A9X1YAZ5_9PROT</name>
<dbReference type="GO" id="GO:0043138">
    <property type="term" value="F:3'-5' DNA helicase activity"/>
    <property type="evidence" value="ECO:0007669"/>
    <property type="project" value="TreeGrafter"/>
</dbReference>
<keyword evidence="4 6" id="KW-0067">ATP-binding</keyword>
<evidence type="ECO:0000256" key="6">
    <source>
        <dbReference type="PROSITE-ProRule" id="PRU00560"/>
    </source>
</evidence>
<dbReference type="PROSITE" id="PS51198">
    <property type="entry name" value="UVRD_HELICASE_ATP_BIND"/>
    <property type="match status" value="1"/>
</dbReference>
<dbReference type="InterPro" id="IPR027417">
    <property type="entry name" value="P-loop_NTPase"/>
</dbReference>
<dbReference type="GO" id="GO:0005524">
    <property type="term" value="F:ATP binding"/>
    <property type="evidence" value="ECO:0007669"/>
    <property type="project" value="UniProtKB-UniRule"/>
</dbReference>
<dbReference type="PANTHER" id="PTHR11070:SF2">
    <property type="entry name" value="ATP-DEPENDENT DNA HELICASE SRS2"/>
    <property type="match status" value="1"/>
</dbReference>
<evidence type="ECO:0000256" key="1">
    <source>
        <dbReference type="ARBA" id="ARBA00022741"/>
    </source>
</evidence>
<evidence type="ECO:0000256" key="5">
    <source>
        <dbReference type="ARBA" id="ARBA00034923"/>
    </source>
</evidence>
<dbReference type="GO" id="GO:0005829">
    <property type="term" value="C:cytosol"/>
    <property type="evidence" value="ECO:0007669"/>
    <property type="project" value="TreeGrafter"/>
</dbReference>
<evidence type="ECO:0000256" key="2">
    <source>
        <dbReference type="ARBA" id="ARBA00022801"/>
    </source>
</evidence>
<sequence>MKFLGISRQAVEEIISDRFLQSMDFEAGVAFADFLMGRLPTPKINSKLILYQFEDGCVIGVVPSGPSQYIVFDVEASGIFGGRYRPAEVLLHLQKTLRFCAKMWANLKPSSNERFLTTSTKAVVFPYPISQRTSVRVSLELSPDSKRLAKRGDEARFVLVYRCGTDDSGGPHEDVRVTNFRKFLEILPAINQSKITPTPEKPKITSISVTALDAPANKLEPYQGYERWRHLLTTRQKEFVDSELDAPHRIEGPAGTGKTLCLILKCITSLKNSKNMNREERALFVTHSDATRRSVQSVFETNDEDHFEDGEKNLSRQSLKIITLQQLCGELLRQDISESEFIDRDAMESKQLQLLYVHEAFVAAMKEDFPTHQRFLSPSFGYFLTNSDQWTAAEIIAHEISVIIKGRSEEKLDSYRKMPRLKYGLPVEEANDRSFVWQIFKRYQKQLQQSAQFDTDDIVLTTIGQLNTPIWRRRRLREGYDSIFIDETHLFNLNELSLFHHLPRQEASYPIAYSVDRAQAIGDRGWTDESFDHALTLSDDAPPFSKTEVISVFRCSPEIVDLAFSVTAAGATLFTNFNDPLRLANSTFTIAEERMCARPIQWLCDNDEVIIEGSFARAEKIARELNVPRGNIALVAFSDDLFKEMQLFVAARNKPVEILKERGDTEAVKRALIAGRYILTTPDYVGGLEFHAVMLLGVDEGRVPPAYTSESLDSRNFLSYASHNRLYVAITRARYRVEVLIERQRGASLLLKNAISNGLIDEAIFSGE</sequence>
<proteinExistence type="predicted"/>
<evidence type="ECO:0000313" key="9">
    <source>
        <dbReference type="Proteomes" id="UP001139516"/>
    </source>
</evidence>
<accession>A0A9X1YAZ5</accession>
<comment type="caution">
    <text evidence="8">The sequence shown here is derived from an EMBL/GenBank/DDBJ whole genome shotgun (WGS) entry which is preliminary data.</text>
</comment>
<reference evidence="8" key="1">
    <citation type="submission" date="2022-04" db="EMBL/GenBank/DDBJ databases">
        <title>Roseomonas acroporae sp. nov., isolated from coral Acropora digitifera.</title>
        <authorList>
            <person name="Sun H."/>
        </authorList>
    </citation>
    <scope>NUCLEOTIDE SEQUENCE</scope>
    <source>
        <strain evidence="8">NAR14</strain>
    </source>
</reference>